<keyword evidence="6" id="KW-0408">Iron</keyword>
<dbReference type="Proteomes" id="UP000326268">
    <property type="component" value="Unassembled WGS sequence"/>
</dbReference>
<dbReference type="EMBL" id="ML737697">
    <property type="protein sequence ID" value="KAE8362657.1"/>
    <property type="molecule type" value="Genomic_DNA"/>
</dbReference>
<reference evidence="9 10" key="1">
    <citation type="submission" date="2019-04" db="EMBL/GenBank/DDBJ databases">
        <title>Friends and foes A comparative genomics studyof 23 Aspergillus species from section Flavi.</title>
        <authorList>
            <consortium name="DOE Joint Genome Institute"/>
            <person name="Kjaerbolling I."/>
            <person name="Vesth T."/>
            <person name="Frisvad J.C."/>
            <person name="Nybo J.L."/>
            <person name="Theobald S."/>
            <person name="Kildgaard S."/>
            <person name="Isbrandt T."/>
            <person name="Kuo A."/>
            <person name="Sato A."/>
            <person name="Lyhne E.K."/>
            <person name="Kogle M.E."/>
            <person name="Wiebenga A."/>
            <person name="Kun R.S."/>
            <person name="Lubbers R.J."/>
            <person name="Makela M.R."/>
            <person name="Barry K."/>
            <person name="Chovatia M."/>
            <person name="Clum A."/>
            <person name="Daum C."/>
            <person name="Haridas S."/>
            <person name="He G."/>
            <person name="LaButti K."/>
            <person name="Lipzen A."/>
            <person name="Mondo S."/>
            <person name="Riley R."/>
            <person name="Salamov A."/>
            <person name="Simmons B.A."/>
            <person name="Magnuson J.K."/>
            <person name="Henrissat B."/>
            <person name="Mortensen U.H."/>
            <person name="Larsen T.O."/>
            <person name="Devries R.P."/>
            <person name="Grigoriev I.V."/>
            <person name="Machida M."/>
            <person name="Baker S.E."/>
            <person name="Andersen M.R."/>
        </authorList>
    </citation>
    <scope>NUCLEOTIDE SEQUENCE [LARGE SCALE GENOMIC DNA]</scope>
    <source>
        <strain evidence="9 10">CBS 763.97</strain>
    </source>
</reference>
<proteinExistence type="inferred from homology"/>
<evidence type="ECO:0000256" key="1">
    <source>
        <dbReference type="ARBA" id="ARBA00001970"/>
    </source>
</evidence>
<name>A0A5N6ZYK5_9EURO</name>
<dbReference type="AlphaFoldDB" id="A0A5N6ZYK5"/>
<protein>
    <submittedName>
        <fullName evidence="9">Chloroperoxidase</fullName>
    </submittedName>
</protein>
<dbReference type="GO" id="GO:0004601">
    <property type="term" value="F:peroxidase activity"/>
    <property type="evidence" value="ECO:0007669"/>
    <property type="project" value="UniProtKB-KW"/>
</dbReference>
<evidence type="ECO:0000256" key="6">
    <source>
        <dbReference type="ARBA" id="ARBA00023004"/>
    </source>
</evidence>
<accession>A0A5N6ZYK5</accession>
<comment type="similarity">
    <text evidence="7">Belongs to the chloroperoxidase family.</text>
</comment>
<comment type="cofactor">
    <cofactor evidence="1">
        <name>heme b</name>
        <dbReference type="ChEBI" id="CHEBI:60344"/>
    </cofactor>
</comment>
<dbReference type="RefSeq" id="XP_031925738.1">
    <property type="nucleotide sequence ID" value="XM_032067565.1"/>
</dbReference>
<keyword evidence="5" id="KW-0560">Oxidoreductase</keyword>
<dbReference type="InterPro" id="IPR036851">
    <property type="entry name" value="Chloroperoxidase-like_sf"/>
</dbReference>
<dbReference type="PANTHER" id="PTHR33577:SF9">
    <property type="entry name" value="PEROXIDASE STCC"/>
    <property type="match status" value="1"/>
</dbReference>
<keyword evidence="3" id="KW-0349">Heme</keyword>
<keyword evidence="10" id="KW-1185">Reference proteome</keyword>
<dbReference type="GeneID" id="43652011"/>
<evidence type="ECO:0000313" key="10">
    <source>
        <dbReference type="Proteomes" id="UP000326268"/>
    </source>
</evidence>
<dbReference type="SUPFAM" id="SSF47571">
    <property type="entry name" value="Cloroperoxidase"/>
    <property type="match status" value="1"/>
</dbReference>
<keyword evidence="2 9" id="KW-0575">Peroxidase</keyword>
<dbReference type="GO" id="GO:0046872">
    <property type="term" value="F:metal ion binding"/>
    <property type="evidence" value="ECO:0007669"/>
    <property type="project" value="UniProtKB-KW"/>
</dbReference>
<dbReference type="OrthoDB" id="407298at2759"/>
<evidence type="ECO:0000256" key="3">
    <source>
        <dbReference type="ARBA" id="ARBA00022617"/>
    </source>
</evidence>
<dbReference type="PROSITE" id="PS51405">
    <property type="entry name" value="HEME_HALOPEROXIDASE"/>
    <property type="match status" value="1"/>
</dbReference>
<dbReference type="InterPro" id="IPR000028">
    <property type="entry name" value="Chloroperoxidase"/>
</dbReference>
<gene>
    <name evidence="9" type="ORF">BDV27DRAFT_131156</name>
</gene>
<dbReference type="Gene3D" id="1.10.489.10">
    <property type="entry name" value="Chloroperoxidase-like"/>
    <property type="match status" value="1"/>
</dbReference>
<keyword evidence="4" id="KW-0479">Metal-binding</keyword>
<sequence length="326" mass="36472">MHVYLIGHGKLTTKLECDQSFSRRHHLYRTRVPIKRFANETSAYISISLKTMKSIIWLSLFTAAFSITNPHLPQHTTMSSENDTLSEGQYHRGGADDLRSPCPILNSLANHGYIARDGRNITGSHLKAALEHIGLGFDTAGGLVKIAFQDHVDPPEGSPRTTANFGLRDAGQVNEDGEPVLNLDQLGRPHAIEHDVSVTRQDRALGDYIHLNPDLYQQLLASSGNGTSFSISDIGKLRKKRFEQSKRDNPELDLDKRMHYIACAEVGGIMGVFGKGLYHVPKEYIQAIFGEERLPFDEGWRPRWTKLYLPEAGAVTLAISHYAWPF</sequence>
<evidence type="ECO:0000259" key="8">
    <source>
        <dbReference type="PROSITE" id="PS51405"/>
    </source>
</evidence>
<feature type="domain" description="Heme haloperoxidase family profile" evidence="8">
    <location>
        <begin position="86"/>
        <end position="314"/>
    </location>
</feature>
<dbReference type="Pfam" id="PF01328">
    <property type="entry name" value="Peroxidase_2"/>
    <property type="match status" value="1"/>
</dbReference>
<organism evidence="9 10">
    <name type="scientific">Aspergillus caelatus</name>
    <dbReference type="NCBI Taxonomy" id="61420"/>
    <lineage>
        <taxon>Eukaryota</taxon>
        <taxon>Fungi</taxon>
        <taxon>Dikarya</taxon>
        <taxon>Ascomycota</taxon>
        <taxon>Pezizomycotina</taxon>
        <taxon>Eurotiomycetes</taxon>
        <taxon>Eurotiomycetidae</taxon>
        <taxon>Eurotiales</taxon>
        <taxon>Aspergillaceae</taxon>
        <taxon>Aspergillus</taxon>
        <taxon>Aspergillus subgen. Circumdati</taxon>
    </lineage>
</organism>
<evidence type="ECO:0000256" key="4">
    <source>
        <dbReference type="ARBA" id="ARBA00022723"/>
    </source>
</evidence>
<evidence type="ECO:0000256" key="2">
    <source>
        <dbReference type="ARBA" id="ARBA00022559"/>
    </source>
</evidence>
<dbReference type="PANTHER" id="PTHR33577">
    <property type="entry name" value="STERIGMATOCYSTIN BIOSYNTHESIS PEROXIDASE STCC-RELATED"/>
    <property type="match status" value="1"/>
</dbReference>
<evidence type="ECO:0000256" key="5">
    <source>
        <dbReference type="ARBA" id="ARBA00023002"/>
    </source>
</evidence>
<evidence type="ECO:0000313" key="9">
    <source>
        <dbReference type="EMBL" id="KAE8362657.1"/>
    </source>
</evidence>
<evidence type="ECO:0000256" key="7">
    <source>
        <dbReference type="ARBA" id="ARBA00025795"/>
    </source>
</evidence>